<dbReference type="SUPFAM" id="SSF102886">
    <property type="entry name" value="Coproporphyrinogen III oxidase"/>
    <property type="match status" value="1"/>
</dbReference>
<dbReference type="AlphaFoldDB" id="E4RQ10"/>
<dbReference type="GO" id="GO:0006782">
    <property type="term" value="P:protoporphyrinogen IX biosynthetic process"/>
    <property type="evidence" value="ECO:0007669"/>
    <property type="project" value="TreeGrafter"/>
</dbReference>
<dbReference type="GO" id="GO:0005737">
    <property type="term" value="C:cytoplasm"/>
    <property type="evidence" value="ECO:0007669"/>
    <property type="project" value="TreeGrafter"/>
</dbReference>
<evidence type="ECO:0000256" key="3">
    <source>
        <dbReference type="ARBA" id="ARBA00011738"/>
    </source>
</evidence>
<keyword evidence="7" id="KW-0627">Porphyrin biosynthesis</keyword>
<dbReference type="RefSeq" id="WP_013407545.1">
    <property type="nucleotide sequence ID" value="NC_014655.1"/>
</dbReference>
<dbReference type="PIRSF" id="PIRSF000166">
    <property type="entry name" value="Coproporphyri_ox"/>
    <property type="match status" value="1"/>
</dbReference>
<dbReference type="GO" id="GO:0004109">
    <property type="term" value="F:coproporphyrinogen oxidase activity"/>
    <property type="evidence" value="ECO:0007669"/>
    <property type="project" value="UniProtKB-EC"/>
</dbReference>
<dbReference type="EMBL" id="CP002305">
    <property type="protein sequence ID" value="ADQ16493.1"/>
    <property type="molecule type" value="Genomic_DNA"/>
</dbReference>
<dbReference type="OrthoDB" id="9777553at2"/>
<comment type="pathway">
    <text evidence="1">Porphyrin-containing compound metabolism; protoporphyrin-IX biosynthesis; protoporphyrinogen-IX from coproporphyrinogen-III (O2 route): step 1/1.</text>
</comment>
<dbReference type="Proteomes" id="UP000007435">
    <property type="component" value="Chromosome"/>
</dbReference>
<dbReference type="HOGENOM" id="CLU_026169_0_1_10"/>
<evidence type="ECO:0000256" key="4">
    <source>
        <dbReference type="ARBA" id="ARBA00012869"/>
    </source>
</evidence>
<dbReference type="STRING" id="649349.Lbys_0733"/>
<sequence>MREAVRDYLKQLQDQICKDLEVADDKGKFKEDLWEHETGGGGRSRVISKGRVIEKGGVNYSEVSGKVTDSLKSLLKLSGDQEYFATGVSIVLHPENPYVPIIHMNVRYFELSDGQCWFGGGTDLTPHYVEPKQAKLFHERMKAACDASAPEFYPAFKKWADEYFYIRHRHEARGIGGIFYDYLRPNQVIPQTGTTHNREELFQFMQNVGNAFSPVYMEMIQHNHSKAYTSEEKKWQLIRRGRYAEFNLVWDRGTRFGLESNGRIESILMSLPPQANWEYNLEPKEGTREYETLQYLRSPIDWIE</sequence>
<dbReference type="NCBIfam" id="NF003727">
    <property type="entry name" value="PRK05330.1"/>
    <property type="match status" value="1"/>
</dbReference>
<evidence type="ECO:0000313" key="8">
    <source>
        <dbReference type="EMBL" id="ADQ16493.1"/>
    </source>
</evidence>
<keyword evidence="9" id="KW-1185">Reference proteome</keyword>
<dbReference type="InterPro" id="IPR001260">
    <property type="entry name" value="Coprogen_oxidase_aer"/>
</dbReference>
<reference evidence="8 9" key="2">
    <citation type="journal article" date="2011" name="Stand. Genomic Sci.">
        <title>Complete genome sequence of Leadbetterella byssophila type strain (4M15).</title>
        <authorList>
            <person name="Abt B."/>
            <person name="Teshima H."/>
            <person name="Lucas S."/>
            <person name="Lapidus A."/>
            <person name="Del Rio T.G."/>
            <person name="Nolan M."/>
            <person name="Tice H."/>
            <person name="Cheng J.F."/>
            <person name="Pitluck S."/>
            <person name="Liolios K."/>
            <person name="Pagani I."/>
            <person name="Ivanova N."/>
            <person name="Mavromatis K."/>
            <person name="Pati A."/>
            <person name="Tapia R."/>
            <person name="Han C."/>
            <person name="Goodwin L."/>
            <person name="Chen A."/>
            <person name="Palaniappan K."/>
            <person name="Land M."/>
            <person name="Hauser L."/>
            <person name="Chang Y.J."/>
            <person name="Jeffries C.D."/>
            <person name="Rohde M."/>
            <person name="Goker M."/>
            <person name="Tindall B.J."/>
            <person name="Detter J.C."/>
            <person name="Woyke T."/>
            <person name="Bristow J."/>
            <person name="Eisen J.A."/>
            <person name="Markowitz V."/>
            <person name="Hugenholtz P."/>
            <person name="Klenk H.P."/>
            <person name="Kyrpides N.C."/>
        </authorList>
    </citation>
    <scope>NUCLEOTIDE SEQUENCE [LARGE SCALE GENOMIC DNA]</scope>
    <source>
        <strain evidence="9">DSM 17132 / JCM 16389 / KACC 11308 / NBRC 106382 / 4M15</strain>
    </source>
</reference>
<dbReference type="Gene3D" id="3.40.1500.10">
    <property type="entry name" value="Coproporphyrinogen III oxidase, aerobic"/>
    <property type="match status" value="1"/>
</dbReference>
<dbReference type="PANTHER" id="PTHR10755:SF0">
    <property type="entry name" value="OXYGEN-DEPENDENT COPROPORPHYRINOGEN-III OXIDASE, MITOCHONDRIAL"/>
    <property type="match status" value="1"/>
</dbReference>
<keyword evidence="6" id="KW-0350">Heme biosynthesis</keyword>
<comment type="subunit">
    <text evidence="3">Homodimer.</text>
</comment>
<proteinExistence type="inferred from homology"/>
<comment type="similarity">
    <text evidence="2">Belongs to the aerobic coproporphyrinogen-III oxidase family.</text>
</comment>
<dbReference type="PROSITE" id="PS01021">
    <property type="entry name" value="COPROGEN_OXIDASE"/>
    <property type="match status" value="1"/>
</dbReference>
<gene>
    <name evidence="8" type="ordered locus">Lbys_0733</name>
</gene>
<organism evidence="8 9">
    <name type="scientific">Leadbetterella byssophila (strain DSM 17132 / JCM 16389 / KACC 11308 / NBRC 106382 / 4M15)</name>
    <dbReference type="NCBI Taxonomy" id="649349"/>
    <lineage>
        <taxon>Bacteria</taxon>
        <taxon>Pseudomonadati</taxon>
        <taxon>Bacteroidota</taxon>
        <taxon>Cytophagia</taxon>
        <taxon>Cytophagales</taxon>
        <taxon>Leadbetterellaceae</taxon>
        <taxon>Leadbetterella</taxon>
    </lineage>
</organism>
<name>E4RQ10_LEAB4</name>
<dbReference type="PRINTS" id="PR00073">
    <property type="entry name" value="COPRGNOXDASE"/>
</dbReference>
<protein>
    <recommendedName>
        <fullName evidence="4">coproporphyrinogen oxidase</fullName>
        <ecNumber evidence="4">1.3.3.3</ecNumber>
    </recommendedName>
</protein>
<dbReference type="InterPro" id="IPR036406">
    <property type="entry name" value="Coprogen_oxidase_aer_sf"/>
</dbReference>
<dbReference type="EC" id="1.3.3.3" evidence="4"/>
<evidence type="ECO:0000256" key="2">
    <source>
        <dbReference type="ARBA" id="ARBA00010644"/>
    </source>
</evidence>
<evidence type="ECO:0000313" key="9">
    <source>
        <dbReference type="Proteomes" id="UP000007435"/>
    </source>
</evidence>
<evidence type="ECO:0000256" key="5">
    <source>
        <dbReference type="ARBA" id="ARBA00023002"/>
    </source>
</evidence>
<reference key="1">
    <citation type="submission" date="2010-11" db="EMBL/GenBank/DDBJ databases">
        <title>The complete genome of Leadbetterella byssophila DSM 17132.</title>
        <authorList>
            <consortium name="US DOE Joint Genome Institute (JGI-PGF)"/>
            <person name="Lucas S."/>
            <person name="Copeland A."/>
            <person name="Lapidus A."/>
            <person name="Glavina del Rio T."/>
            <person name="Dalin E."/>
            <person name="Tice H."/>
            <person name="Bruce D."/>
            <person name="Goodwin L."/>
            <person name="Pitluck S."/>
            <person name="Kyrpides N."/>
            <person name="Mavromatis K."/>
            <person name="Ivanova N."/>
            <person name="Teshima H."/>
            <person name="Brettin T."/>
            <person name="Detter J.C."/>
            <person name="Han C."/>
            <person name="Tapia R."/>
            <person name="Land M."/>
            <person name="Hauser L."/>
            <person name="Markowitz V."/>
            <person name="Cheng J.-F."/>
            <person name="Hugenholtz P."/>
            <person name="Woyke T."/>
            <person name="Wu D."/>
            <person name="Tindall B."/>
            <person name="Pomrenke H.G."/>
            <person name="Brambilla E."/>
            <person name="Klenk H.-P."/>
            <person name="Eisen J.A."/>
        </authorList>
    </citation>
    <scope>NUCLEOTIDE SEQUENCE [LARGE SCALE GENOMIC DNA]</scope>
    <source>
        <strain>DSM 17132</strain>
    </source>
</reference>
<dbReference type="InterPro" id="IPR018375">
    <property type="entry name" value="Coprogen_oxidase_CS"/>
</dbReference>
<dbReference type="KEGG" id="lby:Lbys_0733"/>
<dbReference type="PANTHER" id="PTHR10755">
    <property type="entry name" value="COPROPORPHYRINOGEN III OXIDASE, MITOCHONDRIAL"/>
    <property type="match status" value="1"/>
</dbReference>
<accession>E4RQ10</accession>
<dbReference type="Pfam" id="PF01218">
    <property type="entry name" value="Coprogen_oxidas"/>
    <property type="match status" value="1"/>
</dbReference>
<evidence type="ECO:0000256" key="6">
    <source>
        <dbReference type="ARBA" id="ARBA00023133"/>
    </source>
</evidence>
<evidence type="ECO:0000256" key="1">
    <source>
        <dbReference type="ARBA" id="ARBA00005168"/>
    </source>
</evidence>
<evidence type="ECO:0000256" key="7">
    <source>
        <dbReference type="ARBA" id="ARBA00023244"/>
    </source>
</evidence>
<dbReference type="eggNOG" id="COG0408">
    <property type="taxonomic scope" value="Bacteria"/>
</dbReference>
<keyword evidence="5 8" id="KW-0560">Oxidoreductase</keyword>